<name>A0A0C9SUV5_PLICR</name>
<proteinExistence type="predicted"/>
<dbReference type="EMBL" id="KN832822">
    <property type="protein sequence ID" value="KII82640.1"/>
    <property type="molecule type" value="Genomic_DNA"/>
</dbReference>
<dbReference type="HOGENOM" id="CLU_092519_0_0_1"/>
<evidence type="ECO:0000313" key="2">
    <source>
        <dbReference type="EMBL" id="KII82640.1"/>
    </source>
</evidence>
<keyword evidence="3" id="KW-1185">Reference proteome</keyword>
<evidence type="ECO:0000256" key="1">
    <source>
        <dbReference type="SAM" id="MobiDB-lite"/>
    </source>
</evidence>
<feature type="region of interest" description="Disordered" evidence="1">
    <location>
        <begin position="37"/>
        <end position="111"/>
    </location>
</feature>
<evidence type="ECO:0000313" key="3">
    <source>
        <dbReference type="Proteomes" id="UP000053263"/>
    </source>
</evidence>
<feature type="compositionally biased region" description="Low complexity" evidence="1">
    <location>
        <begin position="97"/>
        <end position="111"/>
    </location>
</feature>
<organism evidence="2 3">
    <name type="scientific">Plicaturopsis crispa FD-325 SS-3</name>
    <dbReference type="NCBI Taxonomy" id="944288"/>
    <lineage>
        <taxon>Eukaryota</taxon>
        <taxon>Fungi</taxon>
        <taxon>Dikarya</taxon>
        <taxon>Basidiomycota</taxon>
        <taxon>Agaricomycotina</taxon>
        <taxon>Agaricomycetes</taxon>
        <taxon>Agaricomycetidae</taxon>
        <taxon>Amylocorticiales</taxon>
        <taxon>Amylocorticiaceae</taxon>
        <taxon>Plicatura</taxon>
        <taxon>Plicaturopsis crispa</taxon>
    </lineage>
</organism>
<protein>
    <submittedName>
        <fullName evidence="2">Uncharacterized protein</fullName>
    </submittedName>
</protein>
<gene>
    <name evidence="2" type="ORF">PLICRDRAFT_181224</name>
</gene>
<dbReference type="Proteomes" id="UP000053263">
    <property type="component" value="Unassembled WGS sequence"/>
</dbReference>
<sequence>MLPPPPGSQLAVELALASAAEVSPGTELATLLADVRANNRRDPRYAQVQRIKMSSQEYPEEQDASSPGREGDQGAPSQEREEDPGTSLEEGDEEEVAPSSPVVASPVDSPAQWKATDFETGKENFMVSKNQVPFQRGVEDPQITWEQRARFRSWVTTDRLRGVEEYNAGPGRLVSPHLERLLDINILMILLG</sequence>
<accession>A0A0C9SUV5</accession>
<dbReference type="AlphaFoldDB" id="A0A0C9SUV5"/>
<feature type="compositionally biased region" description="Acidic residues" evidence="1">
    <location>
        <begin position="80"/>
        <end position="96"/>
    </location>
</feature>
<reference evidence="2 3" key="1">
    <citation type="submission" date="2014-06" db="EMBL/GenBank/DDBJ databases">
        <title>Evolutionary Origins and Diversification of the Mycorrhizal Mutualists.</title>
        <authorList>
            <consortium name="DOE Joint Genome Institute"/>
            <consortium name="Mycorrhizal Genomics Consortium"/>
            <person name="Kohler A."/>
            <person name="Kuo A."/>
            <person name="Nagy L.G."/>
            <person name="Floudas D."/>
            <person name="Copeland A."/>
            <person name="Barry K.W."/>
            <person name="Cichocki N."/>
            <person name="Veneault-Fourrey C."/>
            <person name="LaButti K."/>
            <person name="Lindquist E.A."/>
            <person name="Lipzen A."/>
            <person name="Lundell T."/>
            <person name="Morin E."/>
            <person name="Murat C."/>
            <person name="Riley R."/>
            <person name="Ohm R."/>
            <person name="Sun H."/>
            <person name="Tunlid A."/>
            <person name="Henrissat B."/>
            <person name="Grigoriev I.V."/>
            <person name="Hibbett D.S."/>
            <person name="Martin F."/>
        </authorList>
    </citation>
    <scope>NUCLEOTIDE SEQUENCE [LARGE SCALE GENOMIC DNA]</scope>
    <source>
        <strain evidence="2 3">FD-325 SS-3</strain>
    </source>
</reference>